<dbReference type="Pfam" id="PF02548">
    <property type="entry name" value="Pantoate_transf"/>
    <property type="match status" value="1"/>
</dbReference>
<dbReference type="NCBIfam" id="TIGR00222">
    <property type="entry name" value="panB"/>
    <property type="match status" value="1"/>
</dbReference>
<name>A0ABP8V2C2_9GAMM</name>
<comment type="function">
    <text evidence="6">Catalyzes the reversible reaction in which hydroxymethyl group from 5,10-methylenetetrahydrofolate is transferred onto alpha-ketoisovalerate to form ketopantoate.</text>
</comment>
<comment type="subunit">
    <text evidence="2 6">Homodecamer; pentamer of dimers.</text>
</comment>
<dbReference type="EC" id="2.1.2.11" evidence="6"/>
<evidence type="ECO:0000256" key="2">
    <source>
        <dbReference type="ARBA" id="ARBA00011424"/>
    </source>
</evidence>
<dbReference type="Proteomes" id="UP001500604">
    <property type="component" value="Unassembled WGS sequence"/>
</dbReference>
<dbReference type="PANTHER" id="PTHR20881">
    <property type="entry name" value="3-METHYL-2-OXOBUTANOATE HYDROXYMETHYLTRANSFERASE"/>
    <property type="match status" value="1"/>
</dbReference>
<accession>A0ABP8V2C2</accession>
<comment type="subcellular location">
    <subcellularLocation>
        <location evidence="6">Cytoplasm</location>
    </subcellularLocation>
</comment>
<feature type="binding site" evidence="6">
    <location>
        <begin position="45"/>
        <end position="46"/>
    </location>
    <ligand>
        <name>3-methyl-2-oxobutanoate</name>
        <dbReference type="ChEBI" id="CHEBI:11851"/>
    </ligand>
</feature>
<proteinExistence type="inferred from homology"/>
<dbReference type="InterPro" id="IPR015813">
    <property type="entry name" value="Pyrv/PenolPyrv_kinase-like_dom"/>
</dbReference>
<comment type="similarity">
    <text evidence="1 6">Belongs to the PanB family.</text>
</comment>
<dbReference type="SUPFAM" id="SSF51621">
    <property type="entry name" value="Phosphoenolpyruvate/pyruvate domain"/>
    <property type="match status" value="1"/>
</dbReference>
<keyword evidence="5 6" id="KW-0479">Metal-binding</keyword>
<dbReference type="RefSeq" id="WP_345194755.1">
    <property type="nucleotide sequence ID" value="NZ_BAABFL010000117.1"/>
</dbReference>
<dbReference type="PIRSF" id="PIRSF000388">
    <property type="entry name" value="Pantoate_hydroxy_MeTrfase"/>
    <property type="match status" value="1"/>
</dbReference>
<dbReference type="Gene3D" id="3.20.20.60">
    <property type="entry name" value="Phosphoenolpyruvate-binding domains"/>
    <property type="match status" value="1"/>
</dbReference>
<evidence type="ECO:0000256" key="6">
    <source>
        <dbReference type="HAMAP-Rule" id="MF_00156"/>
    </source>
</evidence>
<evidence type="ECO:0000256" key="3">
    <source>
        <dbReference type="ARBA" id="ARBA00022655"/>
    </source>
</evidence>
<organism evidence="7 8">
    <name type="scientific">Kistimonas scapharcae</name>
    <dbReference type="NCBI Taxonomy" id="1036133"/>
    <lineage>
        <taxon>Bacteria</taxon>
        <taxon>Pseudomonadati</taxon>
        <taxon>Pseudomonadota</taxon>
        <taxon>Gammaproteobacteria</taxon>
        <taxon>Oceanospirillales</taxon>
        <taxon>Endozoicomonadaceae</taxon>
        <taxon>Kistimonas</taxon>
    </lineage>
</organism>
<dbReference type="InterPro" id="IPR003700">
    <property type="entry name" value="Pantoate_hydroxy_MeTrfase"/>
</dbReference>
<feature type="binding site" evidence="6">
    <location>
        <position position="114"/>
    </location>
    <ligand>
        <name>Mg(2+)</name>
        <dbReference type="ChEBI" id="CHEBI:18420"/>
    </ligand>
</feature>
<comment type="catalytic activity">
    <reaction evidence="6">
        <text>(6R)-5,10-methylene-5,6,7,8-tetrahydrofolate + 3-methyl-2-oxobutanoate + H2O = 2-dehydropantoate + (6S)-5,6,7,8-tetrahydrofolate</text>
        <dbReference type="Rhea" id="RHEA:11824"/>
        <dbReference type="ChEBI" id="CHEBI:11561"/>
        <dbReference type="ChEBI" id="CHEBI:11851"/>
        <dbReference type="ChEBI" id="CHEBI:15377"/>
        <dbReference type="ChEBI" id="CHEBI:15636"/>
        <dbReference type="ChEBI" id="CHEBI:57453"/>
        <dbReference type="EC" id="2.1.2.11"/>
    </reaction>
</comment>
<comment type="pathway">
    <text evidence="6">Cofactor biosynthesis; (R)-pantothenate biosynthesis; (R)-pantoate from 3-methyl-2-oxobutanoate: step 1/2.</text>
</comment>
<reference evidence="8" key="1">
    <citation type="journal article" date="2019" name="Int. J. Syst. Evol. Microbiol.">
        <title>The Global Catalogue of Microorganisms (GCM) 10K type strain sequencing project: providing services to taxonomists for standard genome sequencing and annotation.</title>
        <authorList>
            <consortium name="The Broad Institute Genomics Platform"/>
            <consortium name="The Broad Institute Genome Sequencing Center for Infectious Disease"/>
            <person name="Wu L."/>
            <person name="Ma J."/>
        </authorList>
    </citation>
    <scope>NUCLEOTIDE SEQUENCE [LARGE SCALE GENOMIC DNA]</scope>
    <source>
        <strain evidence="8">JCM 17805</strain>
    </source>
</reference>
<keyword evidence="6" id="KW-0460">Magnesium</keyword>
<dbReference type="HAMAP" id="MF_00156">
    <property type="entry name" value="PanB"/>
    <property type="match status" value="1"/>
</dbReference>
<dbReference type="InterPro" id="IPR040442">
    <property type="entry name" value="Pyrv_kinase-like_dom_sf"/>
</dbReference>
<gene>
    <name evidence="6 7" type="primary">panB</name>
    <name evidence="7" type="ORF">GCM10023116_12810</name>
</gene>
<feature type="active site" description="Proton acceptor" evidence="6">
    <location>
        <position position="181"/>
    </location>
</feature>
<feature type="binding site" evidence="6">
    <location>
        <position position="84"/>
    </location>
    <ligand>
        <name>3-methyl-2-oxobutanoate</name>
        <dbReference type="ChEBI" id="CHEBI:11851"/>
    </ligand>
</feature>
<feature type="binding site" evidence="6">
    <location>
        <position position="112"/>
    </location>
    <ligand>
        <name>3-methyl-2-oxobutanoate</name>
        <dbReference type="ChEBI" id="CHEBI:11851"/>
    </ligand>
</feature>
<evidence type="ECO:0000313" key="7">
    <source>
        <dbReference type="EMBL" id="GAA4649007.1"/>
    </source>
</evidence>
<evidence type="ECO:0000256" key="5">
    <source>
        <dbReference type="ARBA" id="ARBA00022723"/>
    </source>
</evidence>
<evidence type="ECO:0000256" key="1">
    <source>
        <dbReference type="ARBA" id="ARBA00008676"/>
    </source>
</evidence>
<comment type="cofactor">
    <cofactor evidence="6">
        <name>Mg(2+)</name>
        <dbReference type="ChEBI" id="CHEBI:18420"/>
    </cofactor>
    <text evidence="6">Binds 1 Mg(2+) ion per subunit.</text>
</comment>
<sequence length="266" mass="28363">MTQITLHTLAALKQSGEKFTCLTAYDATQANLVSSNGTEVILIGDSLGMVCQGHSSTVPVTIDDMVYHTRCVSRGNQGALLMADMPFMASAMEEQSIMNCAALMQAGADIIKLEGGRWLCPTVKKLSERGIPTCLHLGLTPQTVSMLGGYKVQGKDTGSANRMIEDACLLEQAGANLLLLECVPTQLAREITMAVNIPVIGIGAGPDTDGQVLVIYDMLGMTAGRRPRFVKNFMTDSGSPQAAVAAFVSDVKENRFPGPEHGFYSE</sequence>
<protein>
    <recommendedName>
        <fullName evidence="6">3-methyl-2-oxobutanoate hydroxymethyltransferase</fullName>
        <ecNumber evidence="6">2.1.2.11</ecNumber>
    </recommendedName>
    <alternativeName>
        <fullName evidence="6">Ketopantoate hydroxymethyltransferase</fullName>
        <shortName evidence="6">KPHMT</shortName>
    </alternativeName>
</protein>
<comment type="caution">
    <text evidence="7">The sequence shown here is derived from an EMBL/GenBank/DDBJ whole genome shotgun (WGS) entry which is preliminary data.</text>
</comment>
<evidence type="ECO:0000256" key="4">
    <source>
        <dbReference type="ARBA" id="ARBA00022679"/>
    </source>
</evidence>
<evidence type="ECO:0000313" key="8">
    <source>
        <dbReference type="Proteomes" id="UP001500604"/>
    </source>
</evidence>
<keyword evidence="6" id="KW-0963">Cytoplasm</keyword>
<dbReference type="PANTHER" id="PTHR20881:SF0">
    <property type="entry name" value="3-METHYL-2-OXOBUTANOATE HYDROXYMETHYLTRANSFERASE"/>
    <property type="match status" value="1"/>
</dbReference>
<feature type="binding site" evidence="6">
    <location>
        <position position="84"/>
    </location>
    <ligand>
        <name>Mg(2+)</name>
        <dbReference type="ChEBI" id="CHEBI:18420"/>
    </ligand>
</feature>
<dbReference type="NCBIfam" id="NF001452">
    <property type="entry name" value="PRK00311.1"/>
    <property type="match status" value="1"/>
</dbReference>
<keyword evidence="8" id="KW-1185">Reference proteome</keyword>
<feature type="binding site" evidence="6">
    <location>
        <position position="45"/>
    </location>
    <ligand>
        <name>Mg(2+)</name>
        <dbReference type="ChEBI" id="CHEBI:18420"/>
    </ligand>
</feature>
<keyword evidence="3 6" id="KW-0566">Pantothenate biosynthesis</keyword>
<dbReference type="CDD" id="cd06557">
    <property type="entry name" value="KPHMT-like"/>
    <property type="match status" value="1"/>
</dbReference>
<dbReference type="EMBL" id="BAABFL010000117">
    <property type="protein sequence ID" value="GAA4649007.1"/>
    <property type="molecule type" value="Genomic_DNA"/>
</dbReference>
<keyword evidence="4 6" id="KW-0808">Transferase</keyword>